<dbReference type="PANTHER" id="PTHR43335">
    <property type="entry name" value="ABC TRANSPORTER, ATP-BINDING PROTEIN"/>
    <property type="match status" value="1"/>
</dbReference>
<comment type="similarity">
    <text evidence="1">Belongs to the ABC transporter superfamily.</text>
</comment>
<dbReference type="SMART" id="SM00382">
    <property type="entry name" value="AAA"/>
    <property type="match status" value="1"/>
</dbReference>
<keyword evidence="2" id="KW-0813">Transport</keyword>
<dbReference type="InterPro" id="IPR003593">
    <property type="entry name" value="AAA+_ATPase"/>
</dbReference>
<dbReference type="Pfam" id="PF00005">
    <property type="entry name" value="ABC_tran"/>
    <property type="match status" value="1"/>
</dbReference>
<evidence type="ECO:0000256" key="2">
    <source>
        <dbReference type="ARBA" id="ARBA00022448"/>
    </source>
</evidence>
<dbReference type="EMBL" id="PDJE01000001">
    <property type="protein sequence ID" value="PFG30554.1"/>
    <property type="molecule type" value="Genomic_DNA"/>
</dbReference>
<keyword evidence="4 6" id="KW-0067">ATP-binding</keyword>
<dbReference type="RefSeq" id="WP_098406995.1">
    <property type="nucleotide sequence ID" value="NZ_PDJE01000001.1"/>
</dbReference>
<dbReference type="SUPFAM" id="SSF52540">
    <property type="entry name" value="P-loop containing nucleoside triphosphate hydrolases"/>
    <property type="match status" value="1"/>
</dbReference>
<dbReference type="InterPro" id="IPR027417">
    <property type="entry name" value="P-loop_NTPase"/>
</dbReference>
<protein>
    <submittedName>
        <fullName evidence="6">ABC-2 type transport system ATP-binding protein</fullName>
    </submittedName>
</protein>
<evidence type="ECO:0000256" key="1">
    <source>
        <dbReference type="ARBA" id="ARBA00005417"/>
    </source>
</evidence>
<evidence type="ECO:0000259" key="5">
    <source>
        <dbReference type="PROSITE" id="PS50893"/>
    </source>
</evidence>
<dbReference type="Proteomes" id="UP000221369">
    <property type="component" value="Unassembled WGS sequence"/>
</dbReference>
<dbReference type="GO" id="GO:0016887">
    <property type="term" value="F:ATP hydrolysis activity"/>
    <property type="evidence" value="ECO:0007669"/>
    <property type="project" value="InterPro"/>
</dbReference>
<dbReference type="InterPro" id="IPR003439">
    <property type="entry name" value="ABC_transporter-like_ATP-bd"/>
</dbReference>
<reference evidence="6 7" key="1">
    <citation type="submission" date="2017-10" db="EMBL/GenBank/DDBJ databases">
        <title>Sequencing the genomes of 1000 actinobacteria strains.</title>
        <authorList>
            <person name="Klenk H.-P."/>
        </authorList>
    </citation>
    <scope>NUCLEOTIDE SEQUENCE [LARGE SCALE GENOMIC DNA]</scope>
    <source>
        <strain evidence="6 7">DSM 21798</strain>
    </source>
</reference>
<evidence type="ECO:0000256" key="3">
    <source>
        <dbReference type="ARBA" id="ARBA00022741"/>
    </source>
</evidence>
<evidence type="ECO:0000256" key="4">
    <source>
        <dbReference type="ARBA" id="ARBA00022840"/>
    </source>
</evidence>
<dbReference type="PANTHER" id="PTHR43335:SF4">
    <property type="entry name" value="ABC TRANSPORTER, ATP-BINDING PROTEIN"/>
    <property type="match status" value="1"/>
</dbReference>
<dbReference type="Gene3D" id="3.40.50.300">
    <property type="entry name" value="P-loop containing nucleotide triphosphate hydrolases"/>
    <property type="match status" value="1"/>
</dbReference>
<comment type="caution">
    <text evidence="6">The sequence shown here is derived from an EMBL/GenBank/DDBJ whole genome shotgun (WGS) entry which is preliminary data.</text>
</comment>
<keyword evidence="7" id="KW-1185">Reference proteome</keyword>
<gene>
    <name evidence="6" type="ORF">ATJ78_1487</name>
</gene>
<dbReference type="PROSITE" id="PS50893">
    <property type="entry name" value="ABC_TRANSPORTER_2"/>
    <property type="match status" value="1"/>
</dbReference>
<evidence type="ECO:0000313" key="6">
    <source>
        <dbReference type="EMBL" id="PFG30554.1"/>
    </source>
</evidence>
<dbReference type="GO" id="GO:0005524">
    <property type="term" value="F:ATP binding"/>
    <property type="evidence" value="ECO:0007669"/>
    <property type="project" value="UniProtKB-KW"/>
</dbReference>
<accession>A0A2A9DVE2</accession>
<feature type="domain" description="ABC transporter" evidence="5">
    <location>
        <begin position="10"/>
        <end position="235"/>
    </location>
</feature>
<proteinExistence type="inferred from homology"/>
<name>A0A2A9DVE2_9MICO</name>
<evidence type="ECO:0000313" key="7">
    <source>
        <dbReference type="Proteomes" id="UP000221369"/>
    </source>
</evidence>
<dbReference type="AlphaFoldDB" id="A0A2A9DVE2"/>
<organism evidence="6 7">
    <name type="scientific">Paramicrobacterium agarici</name>
    <dbReference type="NCBI Taxonomy" id="630514"/>
    <lineage>
        <taxon>Bacteria</taxon>
        <taxon>Bacillati</taxon>
        <taxon>Actinomycetota</taxon>
        <taxon>Actinomycetes</taxon>
        <taxon>Micrococcales</taxon>
        <taxon>Microbacteriaceae</taxon>
        <taxon>Paramicrobacterium</taxon>
    </lineage>
</organism>
<sequence>MVPPFAGRAIESRNLTKRYAQATVVDNLTMTAKPGRVTGFLGPNGAGKSTTMRMLLGLAAPTAGSITVGGAPVSRLREPARVIGALLDARAIHPRRRAVDHLRSYAQAMNLRSRRVDEVLDLVGLSHAGTRCAGDFSLGMHQRLGIATALLGDPAVLVLDEPLNGLDPEGIRWMRLLMRELAADGRTVLFSSHLMSEMELTAHDLIVIHHGRLLAASSLDTFVRTHTSLTVTARSDRASDLVRALRRGGLSADIDENRTVIVHDADTRHVGAVASERGIALTALSTHRSSLEDVFLTLTRESAPLEVTA</sequence>
<keyword evidence="3" id="KW-0547">Nucleotide-binding</keyword>